<keyword evidence="2" id="KW-1185">Reference proteome</keyword>
<evidence type="ECO:0000313" key="2">
    <source>
        <dbReference type="Proteomes" id="UP000235388"/>
    </source>
</evidence>
<comment type="caution">
    <text evidence="1">The sequence shown here is derived from an EMBL/GenBank/DDBJ whole genome shotgun (WGS) entry which is preliminary data.</text>
</comment>
<sequence length="155" mass="16532">MAVAAINSDAAIRASLAGSATPSKMCPPNPCQLEWEPTPCQMCLPRPLTLVMAANLSKMPQPCPYVLVPRRQPLEDNHHLVGLQSHLPQAVTLLFSGIPPPFSSSAASAAGAISQQSNVYTQPGVKRTVHLDYILYSCLVIALAPNRQCGPLHCP</sequence>
<name>A0A2N5S562_9BASI</name>
<dbReference type="Proteomes" id="UP000235388">
    <property type="component" value="Unassembled WGS sequence"/>
</dbReference>
<dbReference type="EMBL" id="PGCJ01001165">
    <property type="protein sequence ID" value="PLW08370.1"/>
    <property type="molecule type" value="Genomic_DNA"/>
</dbReference>
<organism evidence="1 2">
    <name type="scientific">Puccinia coronata f. sp. avenae</name>
    <dbReference type="NCBI Taxonomy" id="200324"/>
    <lineage>
        <taxon>Eukaryota</taxon>
        <taxon>Fungi</taxon>
        <taxon>Dikarya</taxon>
        <taxon>Basidiomycota</taxon>
        <taxon>Pucciniomycotina</taxon>
        <taxon>Pucciniomycetes</taxon>
        <taxon>Pucciniales</taxon>
        <taxon>Pucciniaceae</taxon>
        <taxon>Puccinia</taxon>
    </lineage>
</organism>
<proteinExistence type="predicted"/>
<evidence type="ECO:0000313" key="1">
    <source>
        <dbReference type="EMBL" id="PLW08370.1"/>
    </source>
</evidence>
<dbReference type="AlphaFoldDB" id="A0A2N5S562"/>
<accession>A0A2N5S562</accession>
<protein>
    <submittedName>
        <fullName evidence="1">Uncharacterized protein</fullName>
    </submittedName>
</protein>
<gene>
    <name evidence="1" type="ORF">PCANC_24168</name>
</gene>
<reference evidence="1 2" key="1">
    <citation type="submission" date="2017-11" db="EMBL/GenBank/DDBJ databases">
        <title>De novo assembly and phasing of dikaryotic genomes from two isolates of Puccinia coronata f. sp. avenae, the causal agent of oat crown rust.</title>
        <authorList>
            <person name="Miller M.E."/>
            <person name="Zhang Y."/>
            <person name="Omidvar V."/>
            <person name="Sperschneider J."/>
            <person name="Schwessinger B."/>
            <person name="Raley C."/>
            <person name="Palmer J.M."/>
            <person name="Garnica D."/>
            <person name="Upadhyaya N."/>
            <person name="Rathjen J."/>
            <person name="Taylor J.M."/>
            <person name="Park R.F."/>
            <person name="Dodds P.N."/>
            <person name="Hirsch C.D."/>
            <person name="Kianian S.F."/>
            <person name="Figueroa M."/>
        </authorList>
    </citation>
    <scope>NUCLEOTIDE SEQUENCE [LARGE SCALE GENOMIC DNA]</scope>
    <source>
        <strain evidence="1">12NC29</strain>
    </source>
</reference>